<evidence type="ECO:0000259" key="2">
    <source>
        <dbReference type="PROSITE" id="PS50943"/>
    </source>
</evidence>
<sequence length="209" mass="24662">MEINNIAVGNRIKSIRFDMGATMEEFGKAFNTSKGTVNNWEKGRNLPNKENLLKIAKMGNMTVDQLLYGEYSQSRYNWEYIQNFLTKTRDKLDEEAFLNTKKAIDTAFFVRLDLNDIINIYNYNVDKSNSNPAKDLNGIKEFYEFQANLLEEYISTLEHTPQNMDMIMDLEIEANFSRRYIDKIERYQKTGIWSEDYSEELQKFKSNQN</sequence>
<dbReference type="Proteomes" id="UP001228446">
    <property type="component" value="Unassembled WGS sequence"/>
</dbReference>
<dbReference type="RefSeq" id="WP_105106184.1">
    <property type="nucleotide sequence ID" value="NZ_JAVIBP010000035.1"/>
</dbReference>
<dbReference type="EMBL" id="JAVIBX010000045">
    <property type="protein sequence ID" value="MDQ8833950.1"/>
    <property type="molecule type" value="Genomic_DNA"/>
</dbReference>
<accession>A0ABU1B5V4</accession>
<comment type="caution">
    <text evidence="3">The sequence shown here is derived from an EMBL/GenBank/DDBJ whole genome shotgun (WGS) entry which is preliminary data.</text>
</comment>
<evidence type="ECO:0000256" key="1">
    <source>
        <dbReference type="ARBA" id="ARBA00023125"/>
    </source>
</evidence>
<evidence type="ECO:0000313" key="4">
    <source>
        <dbReference type="Proteomes" id="UP001228446"/>
    </source>
</evidence>
<dbReference type="PROSITE" id="PS50943">
    <property type="entry name" value="HTH_CROC1"/>
    <property type="match status" value="1"/>
</dbReference>
<keyword evidence="4" id="KW-1185">Reference proteome</keyword>
<feature type="domain" description="HTH cro/C1-type" evidence="2">
    <location>
        <begin position="12"/>
        <end position="66"/>
    </location>
</feature>
<dbReference type="Gene3D" id="1.10.260.40">
    <property type="entry name" value="lambda repressor-like DNA-binding domains"/>
    <property type="match status" value="1"/>
</dbReference>
<reference evidence="3 4" key="1">
    <citation type="submission" date="2023-08" db="EMBL/GenBank/DDBJ databases">
        <title>Streptococcus ruminantium-associated sheep mastitis outbreak detected in Italy is distinct from bovine isolates.</title>
        <authorList>
            <person name="Rosa M.N."/>
            <person name="Vezina B."/>
            <person name="Tola S."/>
        </authorList>
    </citation>
    <scope>NUCLEOTIDE SEQUENCE [LARGE SCALE GENOMIC DNA]</scope>
    <source>
        <strain evidence="3 4">OM6730</strain>
    </source>
</reference>
<dbReference type="InterPro" id="IPR001387">
    <property type="entry name" value="Cro/C1-type_HTH"/>
</dbReference>
<dbReference type="PANTHER" id="PTHR46558">
    <property type="entry name" value="TRACRIPTIONAL REGULATORY PROTEIN-RELATED-RELATED"/>
    <property type="match status" value="1"/>
</dbReference>
<dbReference type="PANTHER" id="PTHR46558:SF11">
    <property type="entry name" value="HTH-TYPE TRANSCRIPTIONAL REGULATOR XRE"/>
    <property type="match status" value="1"/>
</dbReference>
<dbReference type="SUPFAM" id="SSF47413">
    <property type="entry name" value="lambda repressor-like DNA-binding domains"/>
    <property type="match status" value="1"/>
</dbReference>
<keyword evidence="1" id="KW-0238">DNA-binding</keyword>
<organism evidence="3 4">
    <name type="scientific">Streptococcus ruminantium</name>
    <dbReference type="NCBI Taxonomy" id="1917441"/>
    <lineage>
        <taxon>Bacteria</taxon>
        <taxon>Bacillati</taxon>
        <taxon>Bacillota</taxon>
        <taxon>Bacilli</taxon>
        <taxon>Lactobacillales</taxon>
        <taxon>Streptococcaceae</taxon>
        <taxon>Streptococcus</taxon>
    </lineage>
</organism>
<dbReference type="CDD" id="cd00093">
    <property type="entry name" value="HTH_XRE"/>
    <property type="match status" value="1"/>
</dbReference>
<protein>
    <submittedName>
        <fullName evidence="3">Helix-turn-helix transcriptional regulator</fullName>
    </submittedName>
</protein>
<dbReference type="Pfam" id="PF01381">
    <property type="entry name" value="HTH_3"/>
    <property type="match status" value="1"/>
</dbReference>
<dbReference type="InterPro" id="IPR010982">
    <property type="entry name" value="Lambda_DNA-bd_dom_sf"/>
</dbReference>
<name>A0ABU1B5V4_9STRE</name>
<dbReference type="SMART" id="SM00530">
    <property type="entry name" value="HTH_XRE"/>
    <property type="match status" value="1"/>
</dbReference>
<proteinExistence type="predicted"/>
<evidence type="ECO:0000313" key="3">
    <source>
        <dbReference type="EMBL" id="MDQ8833950.1"/>
    </source>
</evidence>
<gene>
    <name evidence="3" type="ORF">RFF62_09245</name>
</gene>